<dbReference type="PATRIC" id="fig|66876.3.peg.1242"/>
<name>A0A0N0H3Q1_9ACTN</name>
<sequence length="61" mass="7151">MEHDGPADRPLMTMRISRDSGRTWSPVREIWPDDCDVHPWDAIIWPPCACPRHRKGSEINR</sequence>
<accession>A0A0N0H3Q1</accession>
<evidence type="ECO:0008006" key="3">
    <source>
        <dbReference type="Google" id="ProtNLM"/>
    </source>
</evidence>
<evidence type="ECO:0000313" key="2">
    <source>
        <dbReference type="Proteomes" id="UP000037982"/>
    </source>
</evidence>
<protein>
    <recommendedName>
        <fullName evidence="3">Sialidase domain-containing protein</fullName>
    </recommendedName>
</protein>
<dbReference type="Proteomes" id="UP000037982">
    <property type="component" value="Unassembled WGS sequence"/>
</dbReference>
<evidence type="ECO:0000313" key="1">
    <source>
        <dbReference type="EMBL" id="KPC66170.1"/>
    </source>
</evidence>
<keyword evidence="2" id="KW-1185">Reference proteome</keyword>
<gene>
    <name evidence="1" type="ORF">ADL29_05630</name>
</gene>
<organism evidence="1 2">
    <name type="scientific">Streptomyces chattanoogensis</name>
    <dbReference type="NCBI Taxonomy" id="66876"/>
    <lineage>
        <taxon>Bacteria</taxon>
        <taxon>Bacillati</taxon>
        <taxon>Actinomycetota</taxon>
        <taxon>Actinomycetes</taxon>
        <taxon>Kitasatosporales</taxon>
        <taxon>Streptomycetaceae</taxon>
        <taxon>Streptomyces</taxon>
    </lineage>
</organism>
<dbReference type="RefSeq" id="WP_030498532.1">
    <property type="nucleotide sequence ID" value="NZ_LGKG01000014.1"/>
</dbReference>
<dbReference type="AlphaFoldDB" id="A0A0N0H3Q1"/>
<comment type="caution">
    <text evidence="1">The sequence shown here is derived from an EMBL/GenBank/DDBJ whole genome shotgun (WGS) entry which is preliminary data.</text>
</comment>
<proteinExistence type="predicted"/>
<dbReference type="EMBL" id="LGKG01000014">
    <property type="protein sequence ID" value="KPC66170.1"/>
    <property type="molecule type" value="Genomic_DNA"/>
</dbReference>
<reference evidence="2" key="1">
    <citation type="submission" date="2015-07" db="EMBL/GenBank/DDBJ databases">
        <authorList>
            <person name="Ju K.-S."/>
            <person name="Doroghazi J.R."/>
            <person name="Metcalf W.W."/>
        </authorList>
    </citation>
    <scope>NUCLEOTIDE SEQUENCE [LARGE SCALE GENOMIC DNA]</scope>
    <source>
        <strain evidence="2">NRRL ISP-5002</strain>
    </source>
</reference>